<comment type="caution">
    <text evidence="4">The sequence shown here is derived from an EMBL/GenBank/DDBJ whole genome shotgun (WGS) entry which is preliminary data.</text>
</comment>
<dbReference type="AlphaFoldDB" id="A0A554JA48"/>
<dbReference type="PANTHER" id="PTHR46401:SF2">
    <property type="entry name" value="GLYCOSYLTRANSFERASE WBBK-RELATED"/>
    <property type="match status" value="1"/>
</dbReference>
<gene>
    <name evidence="4" type="ORF">CEO22_550</name>
</gene>
<dbReference type="SUPFAM" id="SSF53756">
    <property type="entry name" value="UDP-Glycosyltransferase/glycogen phosphorylase"/>
    <property type="match status" value="1"/>
</dbReference>
<organism evidence="4 5">
    <name type="scientific">Candidatus Berkelbacteria bacterium Gr01-1014_85</name>
    <dbReference type="NCBI Taxonomy" id="2017150"/>
    <lineage>
        <taxon>Bacteria</taxon>
        <taxon>Candidatus Berkelbacteria</taxon>
    </lineage>
</organism>
<protein>
    <submittedName>
        <fullName evidence="4">Group 1 glycosyl transferase</fullName>
    </submittedName>
</protein>
<dbReference type="Gene3D" id="3.40.50.2000">
    <property type="entry name" value="Glycogen Phosphorylase B"/>
    <property type="match status" value="2"/>
</dbReference>
<dbReference type="PANTHER" id="PTHR46401">
    <property type="entry name" value="GLYCOSYLTRANSFERASE WBBK-RELATED"/>
    <property type="match status" value="1"/>
</dbReference>
<dbReference type="CDD" id="cd03809">
    <property type="entry name" value="GT4_MtfB-like"/>
    <property type="match status" value="1"/>
</dbReference>
<evidence type="ECO:0000259" key="2">
    <source>
        <dbReference type="Pfam" id="PF00534"/>
    </source>
</evidence>
<sequence length="361" mass="40745">MRIVLDTQTRLGSKTGFGFYVNNLVKQLEKIDQVNQYTFIQPANDKDFSTPRRLLWDQLTFPWLANRARADIIHQPCFSTPIIHRGKVVVTIHDLISVFFSQNFPFWSGLFFGKFMPMTYRFADHLIAVSEHTKNDAIKVLGLDPSRITVIHEAADERFHPNYTEAEIKVAKANYHIPDEPYLVHVGTLEPRKNLNFLVEAFAQAIADPKVKGNLVIAGKKGWYYEGLFALVERLKLTNRVIFTGYVADEDIPRLMVGATALVFPSHYEGFGLPPLEAMASGTPVISSNTSSMPEVVDGAGLLLEPTDLAGWAIAIQRILTDTKLQQELSQKGLARAKQFSWEKCARETVAIYEKVYRGEL</sequence>
<evidence type="ECO:0000256" key="1">
    <source>
        <dbReference type="ARBA" id="ARBA00022679"/>
    </source>
</evidence>
<proteinExistence type="predicted"/>
<feature type="domain" description="Glycosyl transferase family 1" evidence="2">
    <location>
        <begin position="178"/>
        <end position="333"/>
    </location>
</feature>
<dbReference type="GO" id="GO:0009103">
    <property type="term" value="P:lipopolysaccharide biosynthetic process"/>
    <property type="evidence" value="ECO:0007669"/>
    <property type="project" value="TreeGrafter"/>
</dbReference>
<dbReference type="FunFam" id="3.40.50.2000:FF:000119">
    <property type="entry name" value="Glycosyl transferase group 1"/>
    <property type="match status" value="1"/>
</dbReference>
<evidence type="ECO:0000313" key="4">
    <source>
        <dbReference type="EMBL" id="TSC65238.1"/>
    </source>
</evidence>
<dbReference type="GO" id="GO:0016757">
    <property type="term" value="F:glycosyltransferase activity"/>
    <property type="evidence" value="ECO:0007669"/>
    <property type="project" value="InterPro"/>
</dbReference>
<dbReference type="InterPro" id="IPR028098">
    <property type="entry name" value="Glyco_trans_4-like_N"/>
</dbReference>
<dbReference type="EMBL" id="VMFD01000055">
    <property type="protein sequence ID" value="TSC65238.1"/>
    <property type="molecule type" value="Genomic_DNA"/>
</dbReference>
<reference evidence="4 5" key="1">
    <citation type="submission" date="2017-08" db="EMBL/GenBank/DDBJ databases">
        <title>Mechanisms for carbon and nitrogen cycling indicate functional differentiation within the Candidate Phyla Radiation.</title>
        <authorList>
            <person name="Danczak R.E."/>
            <person name="Johnston M.D."/>
            <person name="Kenah C."/>
            <person name="Slattery M."/>
            <person name="Wrighton K.C."/>
            <person name="Wilkins M.J."/>
        </authorList>
    </citation>
    <scope>NUCLEOTIDE SEQUENCE [LARGE SCALE GENOMIC DNA]</scope>
    <source>
        <strain evidence="4">Gr01-1014_85</strain>
    </source>
</reference>
<dbReference type="InterPro" id="IPR001296">
    <property type="entry name" value="Glyco_trans_1"/>
</dbReference>
<dbReference type="Pfam" id="PF13439">
    <property type="entry name" value="Glyco_transf_4"/>
    <property type="match status" value="1"/>
</dbReference>
<evidence type="ECO:0000259" key="3">
    <source>
        <dbReference type="Pfam" id="PF13439"/>
    </source>
</evidence>
<dbReference type="Pfam" id="PF00534">
    <property type="entry name" value="Glycos_transf_1"/>
    <property type="match status" value="1"/>
</dbReference>
<feature type="domain" description="Glycosyltransferase subfamily 4-like N-terminal" evidence="3">
    <location>
        <begin position="48"/>
        <end position="156"/>
    </location>
</feature>
<name>A0A554JA48_9BACT</name>
<keyword evidence="1 4" id="KW-0808">Transferase</keyword>
<accession>A0A554JA48</accession>
<evidence type="ECO:0000313" key="5">
    <source>
        <dbReference type="Proteomes" id="UP000316253"/>
    </source>
</evidence>
<dbReference type="Proteomes" id="UP000316253">
    <property type="component" value="Unassembled WGS sequence"/>
</dbReference>